<feature type="region of interest" description="Disordered" evidence="1">
    <location>
        <begin position="132"/>
        <end position="163"/>
    </location>
</feature>
<sequence>MMRTKDTVRPLYKFALVVSLAAVAPFSDATSQCRIKGGCIDEASASFIATFEVFEKKCAEIDPVRAEQYHKKATESLGTENTDFLRRLRKSTIYAQVLLETESEVDARDREQLHLDCRAFFFGPLKQEETAQSRDGVPLSLGNLPTPYQQKSKDSKASTAALH</sequence>
<dbReference type="Proteomes" id="UP001165263">
    <property type="component" value="Unassembled WGS sequence"/>
</dbReference>
<gene>
    <name evidence="2" type="ORF">NX786_13340</name>
</gene>
<evidence type="ECO:0000313" key="3">
    <source>
        <dbReference type="Proteomes" id="UP001165263"/>
    </source>
</evidence>
<proteinExistence type="predicted"/>
<dbReference type="RefSeq" id="WP_259449434.1">
    <property type="nucleotide sequence ID" value="NZ_CP119520.1"/>
</dbReference>
<organism evidence="2 3">
    <name type="scientific">Telluria mixta</name>
    <dbReference type="NCBI Taxonomy" id="34071"/>
    <lineage>
        <taxon>Bacteria</taxon>
        <taxon>Pseudomonadati</taxon>
        <taxon>Pseudomonadota</taxon>
        <taxon>Betaproteobacteria</taxon>
        <taxon>Burkholderiales</taxon>
        <taxon>Oxalobacteraceae</taxon>
        <taxon>Telluria group</taxon>
        <taxon>Telluria</taxon>
    </lineage>
</organism>
<protein>
    <submittedName>
        <fullName evidence="2">Uncharacterized protein</fullName>
    </submittedName>
</protein>
<accession>A0ABT2BZ37</accession>
<comment type="caution">
    <text evidence="2">The sequence shown here is derived from an EMBL/GenBank/DDBJ whole genome shotgun (WGS) entry which is preliminary data.</text>
</comment>
<evidence type="ECO:0000313" key="2">
    <source>
        <dbReference type="EMBL" id="MCS0630321.1"/>
    </source>
</evidence>
<name>A0ABT2BZ37_9BURK</name>
<keyword evidence="3" id="KW-1185">Reference proteome</keyword>
<reference evidence="2" key="1">
    <citation type="submission" date="2022-08" db="EMBL/GenBank/DDBJ databases">
        <title>Reclassification of Massilia species as members of the genera Telluria, Duganella, Pseudoduganella, Mokoshia gen. nov. and Zemynaea gen. nov. using orthogonal and non-orthogonal genome-based approaches.</title>
        <authorList>
            <person name="Bowman J.P."/>
        </authorList>
    </citation>
    <scope>NUCLEOTIDE SEQUENCE</scope>
    <source>
        <strain evidence="2">LMG 11547</strain>
    </source>
</reference>
<evidence type="ECO:0000256" key="1">
    <source>
        <dbReference type="SAM" id="MobiDB-lite"/>
    </source>
</evidence>
<dbReference type="EMBL" id="JANUHC010000004">
    <property type="protein sequence ID" value="MCS0630321.1"/>
    <property type="molecule type" value="Genomic_DNA"/>
</dbReference>